<gene>
    <name evidence="4" type="ORF">UFOVP1088_51</name>
    <name evidence="5" type="ORF">UFOVP1149_12</name>
    <name evidence="6" type="ORF">UFOVP1330_50</name>
    <name evidence="7" type="ORF">UFOVP1441_44</name>
    <name evidence="1" type="ORF">UFOVP486_51</name>
    <name evidence="2" type="ORF">UFOVP911_32</name>
    <name evidence="3" type="ORF">UFOVP997_20</name>
</gene>
<dbReference type="EMBL" id="LR796856">
    <property type="protein sequence ID" value="CAB4170307.1"/>
    <property type="molecule type" value="Genomic_DNA"/>
</dbReference>
<accession>A0A6J5Q1K0</accession>
<evidence type="ECO:0000313" key="5">
    <source>
        <dbReference type="EMBL" id="CAB4186409.1"/>
    </source>
</evidence>
<dbReference type="EMBL" id="LR797275">
    <property type="protein sequence ID" value="CAB4199485.1"/>
    <property type="molecule type" value="Genomic_DNA"/>
</dbReference>
<sequence length="210" mass="22582">MSAGTPQQTGFSLSNNALFGIGTAFTMLNGFLASKMQTDTNVAAINAQTTAYKQMTLYSKAQAEQLELSGSYNEFEKNALTRQGMQALTTEGRRAATTRSNYRAAQADSGVAMSGSKQDLLNQIDTDNFTSKRNLSENIANAYISHAMAYKQTLYNQRTSYNAGLMQYQNQINDYNNKIGNIGLATLQGTLGGMSTGISIASGIKGLQSS</sequence>
<evidence type="ECO:0000313" key="4">
    <source>
        <dbReference type="EMBL" id="CAB4183304.1"/>
    </source>
</evidence>
<dbReference type="EMBL" id="LR797028">
    <property type="protein sequence ID" value="CAB4183304.1"/>
    <property type="molecule type" value="Genomic_DNA"/>
</dbReference>
<dbReference type="EMBL" id="LR796449">
    <property type="protein sequence ID" value="CAB4145846.1"/>
    <property type="molecule type" value="Genomic_DNA"/>
</dbReference>
<organism evidence="3">
    <name type="scientific">uncultured Caudovirales phage</name>
    <dbReference type="NCBI Taxonomy" id="2100421"/>
    <lineage>
        <taxon>Viruses</taxon>
        <taxon>Duplodnaviria</taxon>
        <taxon>Heunggongvirae</taxon>
        <taxon>Uroviricota</taxon>
        <taxon>Caudoviricetes</taxon>
        <taxon>Peduoviridae</taxon>
        <taxon>Maltschvirus</taxon>
        <taxon>Maltschvirus maltsch</taxon>
    </lineage>
</organism>
<dbReference type="EMBL" id="LR797387">
    <property type="protein sequence ID" value="CAB4212858.1"/>
    <property type="molecule type" value="Genomic_DNA"/>
</dbReference>
<evidence type="ECO:0000313" key="6">
    <source>
        <dbReference type="EMBL" id="CAB4199485.1"/>
    </source>
</evidence>
<proteinExistence type="predicted"/>
<evidence type="ECO:0000313" key="3">
    <source>
        <dbReference type="EMBL" id="CAB4177302.1"/>
    </source>
</evidence>
<protein>
    <submittedName>
        <fullName evidence="3">Uncharacterized protein</fullName>
    </submittedName>
</protein>
<reference evidence="3" key="1">
    <citation type="submission" date="2020-05" db="EMBL/GenBank/DDBJ databases">
        <authorList>
            <person name="Chiriac C."/>
            <person name="Salcher M."/>
            <person name="Ghai R."/>
            <person name="Kavagutti S V."/>
        </authorList>
    </citation>
    <scope>NUCLEOTIDE SEQUENCE</scope>
</reference>
<name>A0A6J5Q1K0_9CAUD</name>
<dbReference type="EMBL" id="LR797095">
    <property type="protein sequence ID" value="CAB4186409.1"/>
    <property type="molecule type" value="Genomic_DNA"/>
</dbReference>
<evidence type="ECO:0000313" key="1">
    <source>
        <dbReference type="EMBL" id="CAB4145846.1"/>
    </source>
</evidence>
<evidence type="ECO:0000313" key="7">
    <source>
        <dbReference type="EMBL" id="CAB4212858.1"/>
    </source>
</evidence>
<dbReference type="EMBL" id="LR796949">
    <property type="protein sequence ID" value="CAB4177302.1"/>
    <property type="molecule type" value="Genomic_DNA"/>
</dbReference>
<evidence type="ECO:0000313" key="2">
    <source>
        <dbReference type="EMBL" id="CAB4170307.1"/>
    </source>
</evidence>